<sequence>MSHDKEGRKFKFEVIAWVRNETQGMMIIFQVWERLAFSEQISYCNLDSLLELNEESLSQKEMPKITKYQKFMEFSIEKTEKFSMNSR</sequence>
<dbReference type="AlphaFoldDB" id="A0A915IJ46"/>
<evidence type="ECO:0000313" key="1">
    <source>
        <dbReference type="Proteomes" id="UP000887565"/>
    </source>
</evidence>
<dbReference type="Proteomes" id="UP000887565">
    <property type="component" value="Unplaced"/>
</dbReference>
<dbReference type="WBParaSite" id="nRc.2.0.1.t13835-RA">
    <property type="protein sequence ID" value="nRc.2.0.1.t13835-RA"/>
    <property type="gene ID" value="nRc.2.0.1.g13835"/>
</dbReference>
<organism evidence="1 2">
    <name type="scientific">Romanomermis culicivorax</name>
    <name type="common">Nematode worm</name>
    <dbReference type="NCBI Taxonomy" id="13658"/>
    <lineage>
        <taxon>Eukaryota</taxon>
        <taxon>Metazoa</taxon>
        <taxon>Ecdysozoa</taxon>
        <taxon>Nematoda</taxon>
        <taxon>Enoplea</taxon>
        <taxon>Dorylaimia</taxon>
        <taxon>Mermithida</taxon>
        <taxon>Mermithoidea</taxon>
        <taxon>Mermithidae</taxon>
        <taxon>Romanomermis</taxon>
    </lineage>
</organism>
<protein>
    <submittedName>
        <fullName evidence="2">Uncharacterized protein</fullName>
    </submittedName>
</protein>
<reference evidence="2" key="1">
    <citation type="submission" date="2022-11" db="UniProtKB">
        <authorList>
            <consortium name="WormBaseParasite"/>
        </authorList>
    </citation>
    <scope>IDENTIFICATION</scope>
</reference>
<name>A0A915IJ46_ROMCU</name>
<proteinExistence type="predicted"/>
<accession>A0A915IJ46</accession>
<evidence type="ECO:0000313" key="2">
    <source>
        <dbReference type="WBParaSite" id="nRc.2.0.1.t13835-RA"/>
    </source>
</evidence>
<keyword evidence="1" id="KW-1185">Reference proteome</keyword>